<feature type="domain" description="M23ase beta-sheet core" evidence="1">
    <location>
        <begin position="128"/>
        <end position="229"/>
    </location>
</feature>
<accession>A0A9D1AC76</accession>
<dbReference type="PANTHER" id="PTHR21666:SF270">
    <property type="entry name" value="MUREIN HYDROLASE ACTIVATOR ENVC"/>
    <property type="match status" value="1"/>
</dbReference>
<evidence type="ECO:0000313" key="2">
    <source>
        <dbReference type="EMBL" id="HIR13826.1"/>
    </source>
</evidence>
<dbReference type="PANTHER" id="PTHR21666">
    <property type="entry name" value="PEPTIDASE-RELATED"/>
    <property type="match status" value="1"/>
</dbReference>
<gene>
    <name evidence="2" type="ORF">IAB31_07880</name>
</gene>
<reference evidence="2" key="1">
    <citation type="submission" date="2020-10" db="EMBL/GenBank/DDBJ databases">
        <authorList>
            <person name="Gilroy R."/>
        </authorList>
    </citation>
    <scope>NUCLEOTIDE SEQUENCE</scope>
    <source>
        <strain evidence="2">ChiSjej4B22-8148</strain>
    </source>
</reference>
<comment type="caution">
    <text evidence="2">The sequence shown here is derived from an EMBL/GenBank/DDBJ whole genome shotgun (WGS) entry which is preliminary data.</text>
</comment>
<dbReference type="Proteomes" id="UP000886757">
    <property type="component" value="Unassembled WGS sequence"/>
</dbReference>
<dbReference type="AlphaFoldDB" id="A0A9D1AC76"/>
<dbReference type="Pfam" id="PF01551">
    <property type="entry name" value="Peptidase_M23"/>
    <property type="match status" value="1"/>
</dbReference>
<protein>
    <submittedName>
        <fullName evidence="2">M23 family metallopeptidase</fullName>
    </submittedName>
</protein>
<sequence>MLWLNAGADSLSEFEPESPEFREMKLSGKRLASLLEAEAYYGQPASELFSLSWLYRRLHGGRGFLPAQEREYLLLKQAAFTFNRSGYEKIRKAYQKVWDDAEVFPVQENGIVYENSWMFERSYGGLRGHEGTDLMPPENLPGHFKVVSMTEGTVEKIGWLEKGGYRIGIRSPQGGYYYYAHLDSYAQEFIPGQSVEAGELLGYMGDSGYGPEGTSGRFDVHLHLGIYLETETASELSVNPYWLLRYLEEKESGQAKE</sequence>
<dbReference type="InterPro" id="IPR050570">
    <property type="entry name" value="Cell_wall_metabolism_enzyme"/>
</dbReference>
<dbReference type="EMBL" id="DVGK01000088">
    <property type="protein sequence ID" value="HIR13826.1"/>
    <property type="molecule type" value="Genomic_DNA"/>
</dbReference>
<dbReference type="InterPro" id="IPR016047">
    <property type="entry name" value="M23ase_b-sheet_dom"/>
</dbReference>
<reference evidence="2" key="2">
    <citation type="journal article" date="2021" name="PeerJ">
        <title>Extensive microbial diversity within the chicken gut microbiome revealed by metagenomics and culture.</title>
        <authorList>
            <person name="Gilroy R."/>
            <person name="Ravi A."/>
            <person name="Getino M."/>
            <person name="Pursley I."/>
            <person name="Horton D.L."/>
            <person name="Alikhan N.F."/>
            <person name="Baker D."/>
            <person name="Gharbi K."/>
            <person name="Hall N."/>
            <person name="Watson M."/>
            <person name="Adriaenssens E.M."/>
            <person name="Foster-Nyarko E."/>
            <person name="Jarju S."/>
            <person name="Secka A."/>
            <person name="Antonio M."/>
            <person name="Oren A."/>
            <person name="Chaudhuri R.R."/>
            <person name="La Ragione R."/>
            <person name="Hildebrand F."/>
            <person name="Pallen M.J."/>
        </authorList>
    </citation>
    <scope>NUCLEOTIDE SEQUENCE</scope>
    <source>
        <strain evidence="2">ChiSjej4B22-8148</strain>
    </source>
</reference>
<name>A0A9D1AC76_9FIRM</name>
<proteinExistence type="predicted"/>
<dbReference type="InterPro" id="IPR011055">
    <property type="entry name" value="Dup_hybrid_motif"/>
</dbReference>
<organism evidence="2 3">
    <name type="scientific">Candidatus Choladousia intestinavium</name>
    <dbReference type="NCBI Taxonomy" id="2840727"/>
    <lineage>
        <taxon>Bacteria</taxon>
        <taxon>Bacillati</taxon>
        <taxon>Bacillota</taxon>
        <taxon>Clostridia</taxon>
        <taxon>Lachnospirales</taxon>
        <taxon>Lachnospiraceae</taxon>
        <taxon>Lachnospiraceae incertae sedis</taxon>
        <taxon>Candidatus Choladousia</taxon>
    </lineage>
</organism>
<dbReference type="Gene3D" id="2.70.70.10">
    <property type="entry name" value="Glucose Permease (Domain IIA)"/>
    <property type="match status" value="1"/>
</dbReference>
<dbReference type="GO" id="GO:0004222">
    <property type="term" value="F:metalloendopeptidase activity"/>
    <property type="evidence" value="ECO:0007669"/>
    <property type="project" value="TreeGrafter"/>
</dbReference>
<evidence type="ECO:0000313" key="3">
    <source>
        <dbReference type="Proteomes" id="UP000886757"/>
    </source>
</evidence>
<dbReference type="CDD" id="cd12797">
    <property type="entry name" value="M23_peptidase"/>
    <property type="match status" value="1"/>
</dbReference>
<dbReference type="SUPFAM" id="SSF51261">
    <property type="entry name" value="Duplicated hybrid motif"/>
    <property type="match status" value="1"/>
</dbReference>
<evidence type="ECO:0000259" key="1">
    <source>
        <dbReference type="Pfam" id="PF01551"/>
    </source>
</evidence>